<evidence type="ECO:0000256" key="5">
    <source>
        <dbReference type="ARBA" id="ARBA00023038"/>
    </source>
</evidence>
<keyword evidence="5" id="KW-0440">LIM domain</keyword>
<dbReference type="Pfam" id="PF00412">
    <property type="entry name" value="LIM"/>
    <property type="match status" value="2"/>
</dbReference>
<dbReference type="GO" id="GO:0030036">
    <property type="term" value="P:actin cytoskeleton organization"/>
    <property type="evidence" value="ECO:0007669"/>
    <property type="project" value="TreeGrafter"/>
</dbReference>
<keyword evidence="6" id="KW-0539">Nucleus</keyword>
<evidence type="ECO:0000313" key="10">
    <source>
        <dbReference type="Proteomes" id="UP000077521"/>
    </source>
</evidence>
<dbReference type="PANTHER" id="PTHR24215:SF35">
    <property type="entry name" value="MUSCLE LIM PROTEIN MLP84B"/>
    <property type="match status" value="1"/>
</dbReference>
<dbReference type="FunFam" id="2.10.110.10:FF:000001">
    <property type="entry name" value="Cysteine and glycine-rich protein 1"/>
    <property type="match status" value="1"/>
</dbReference>
<dbReference type="CDD" id="cd09401">
    <property type="entry name" value="LIM_TLP_like"/>
    <property type="match status" value="1"/>
</dbReference>
<feature type="region of interest" description="Disordered" evidence="7">
    <location>
        <begin position="92"/>
        <end position="173"/>
    </location>
</feature>
<organism evidence="9 10">
    <name type="scientific">Tilletia indica</name>
    <dbReference type="NCBI Taxonomy" id="43049"/>
    <lineage>
        <taxon>Eukaryota</taxon>
        <taxon>Fungi</taxon>
        <taxon>Dikarya</taxon>
        <taxon>Basidiomycota</taxon>
        <taxon>Ustilaginomycotina</taxon>
        <taxon>Exobasidiomycetes</taxon>
        <taxon>Tilletiales</taxon>
        <taxon>Tilletiaceae</taxon>
        <taxon>Tilletia</taxon>
    </lineage>
</organism>
<dbReference type="Proteomes" id="UP000077521">
    <property type="component" value="Unassembled WGS sequence"/>
</dbReference>
<dbReference type="GO" id="GO:0005634">
    <property type="term" value="C:nucleus"/>
    <property type="evidence" value="ECO:0007669"/>
    <property type="project" value="UniProtKB-SubCell"/>
</dbReference>
<comment type="caution">
    <text evidence="9">The sequence shown here is derived from an EMBL/GenBank/DDBJ whole genome shotgun (WGS) entry which is preliminary data.</text>
</comment>
<comment type="subcellular location">
    <subcellularLocation>
        <location evidence="1">Nucleus</location>
    </subcellularLocation>
</comment>
<evidence type="ECO:0000256" key="6">
    <source>
        <dbReference type="ARBA" id="ARBA00023242"/>
    </source>
</evidence>
<accession>A0A177TCZ4</accession>
<reference evidence="9" key="2">
    <citation type="journal article" date="2019" name="IMA Fungus">
        <title>Genome sequencing and comparison of five Tilletia species to identify candidate genes for the detection of regulated species infecting wheat.</title>
        <authorList>
            <person name="Nguyen H.D.T."/>
            <person name="Sultana T."/>
            <person name="Kesanakurti P."/>
            <person name="Hambleton S."/>
        </authorList>
    </citation>
    <scope>NUCLEOTIDE SEQUENCE</scope>
    <source>
        <strain evidence="9">DAOMC 236416</strain>
    </source>
</reference>
<feature type="compositionally biased region" description="Low complexity" evidence="7">
    <location>
        <begin position="95"/>
        <end position="137"/>
    </location>
</feature>
<reference evidence="9" key="1">
    <citation type="submission" date="2016-04" db="EMBL/GenBank/DDBJ databases">
        <authorList>
            <person name="Nguyen H.D."/>
            <person name="Samba Siva P."/>
            <person name="Cullis J."/>
            <person name="Levesque C.A."/>
            <person name="Hambleton S."/>
        </authorList>
    </citation>
    <scope>NUCLEOTIDE SEQUENCE</scope>
    <source>
        <strain evidence="9">DAOMC 236416</strain>
    </source>
</reference>
<dbReference type="PROSITE" id="PS00478">
    <property type="entry name" value="LIM_DOMAIN_1"/>
    <property type="match status" value="2"/>
</dbReference>
<dbReference type="GO" id="GO:0030695">
    <property type="term" value="F:GTPase regulator activity"/>
    <property type="evidence" value="ECO:0007669"/>
    <property type="project" value="UniProtKB-ARBA"/>
</dbReference>
<keyword evidence="10" id="KW-1185">Reference proteome</keyword>
<feature type="region of interest" description="Disordered" evidence="7">
    <location>
        <begin position="261"/>
        <end position="290"/>
    </location>
</feature>
<evidence type="ECO:0000256" key="2">
    <source>
        <dbReference type="ARBA" id="ARBA00022723"/>
    </source>
</evidence>
<feature type="region of interest" description="Disordered" evidence="7">
    <location>
        <begin position="227"/>
        <end position="246"/>
    </location>
</feature>
<keyword evidence="2" id="KW-0479">Metal-binding</keyword>
<dbReference type="EMBL" id="LWDF02000662">
    <property type="protein sequence ID" value="KAE8244397.1"/>
    <property type="molecule type" value="Genomic_DNA"/>
</dbReference>
<sequence length="405" mass="41650">MPRFTPTPAPRCPRCNDSIFATELKLGPASIPYHARCLTCTLCNKRLDSTLLLEHEGQPYCKHCHAKLLGTGANGFTRAVPLQPRSPEAAGVRVGAFSSPGSPPAGTASPTAKHRATSSVSSVASSSRVAGTSSSSAGGEGPFSSKTADEPMRFSLSSASSSSKPVPAYGAVAPSSGRVVAPAFENDDEDDGAEFGPVPTRSRSAQPVAQSMDDLVNQVNGITIRPRGIGVVPSPSAAPTTARHDDDDLEAASTVATVGTIASSGLPPPRRLAPNKHGPTPTYKTAPTYGGGTSGVSRLGLDSSISAAAGGTPLCARCAKPVYFAEQKQGAGRRWHRACLRCDGCSTILESGRLEEGPADGAEVATMLNPRGGKGANIWCKNCYAKHFGPKGIGVGMSVPESLTR</sequence>
<evidence type="ECO:0000259" key="8">
    <source>
        <dbReference type="PROSITE" id="PS50023"/>
    </source>
</evidence>
<keyword evidence="4" id="KW-0862">Zinc</keyword>
<protein>
    <recommendedName>
        <fullName evidence="8">LIM zinc-binding domain-containing protein</fullName>
    </recommendedName>
</protein>
<feature type="domain" description="LIM zinc-binding" evidence="8">
    <location>
        <begin position="10"/>
        <end position="71"/>
    </location>
</feature>
<dbReference type="PANTHER" id="PTHR24215">
    <property type="entry name" value="RHO-GTPASE-ACTIVATING PROTEIN LRG1"/>
    <property type="match status" value="1"/>
</dbReference>
<evidence type="ECO:0000256" key="3">
    <source>
        <dbReference type="ARBA" id="ARBA00022737"/>
    </source>
</evidence>
<dbReference type="AlphaFoldDB" id="A0A177TCZ4"/>
<proteinExistence type="predicted"/>
<dbReference type="SMART" id="SM00132">
    <property type="entry name" value="LIM"/>
    <property type="match status" value="2"/>
</dbReference>
<feature type="domain" description="LIM zinc-binding" evidence="8">
    <location>
        <begin position="313"/>
        <end position="390"/>
    </location>
</feature>
<evidence type="ECO:0000256" key="7">
    <source>
        <dbReference type="SAM" id="MobiDB-lite"/>
    </source>
</evidence>
<dbReference type="GO" id="GO:0046872">
    <property type="term" value="F:metal ion binding"/>
    <property type="evidence" value="ECO:0007669"/>
    <property type="project" value="UniProtKB-KW"/>
</dbReference>
<dbReference type="Gene3D" id="2.10.110.10">
    <property type="entry name" value="Cysteine Rich Protein"/>
    <property type="match status" value="2"/>
</dbReference>
<name>A0A177TCZ4_9BASI</name>
<dbReference type="SUPFAM" id="SSF57716">
    <property type="entry name" value="Glucocorticoid receptor-like (DNA-binding domain)"/>
    <property type="match status" value="3"/>
</dbReference>
<dbReference type="PROSITE" id="PS50023">
    <property type="entry name" value="LIM_DOMAIN_2"/>
    <property type="match status" value="2"/>
</dbReference>
<dbReference type="GO" id="GO:0005737">
    <property type="term" value="C:cytoplasm"/>
    <property type="evidence" value="ECO:0007669"/>
    <property type="project" value="TreeGrafter"/>
</dbReference>
<evidence type="ECO:0000313" key="9">
    <source>
        <dbReference type="EMBL" id="KAE8244397.1"/>
    </source>
</evidence>
<feature type="region of interest" description="Disordered" evidence="7">
    <location>
        <begin position="185"/>
        <end position="209"/>
    </location>
</feature>
<dbReference type="CDD" id="cd09326">
    <property type="entry name" value="LIM_CRP_like"/>
    <property type="match status" value="1"/>
</dbReference>
<gene>
    <name evidence="9" type="ORF">A4X13_0g6624</name>
</gene>
<keyword evidence="3" id="KW-0677">Repeat</keyword>
<dbReference type="InterPro" id="IPR001781">
    <property type="entry name" value="Znf_LIM"/>
</dbReference>
<evidence type="ECO:0000256" key="1">
    <source>
        <dbReference type="ARBA" id="ARBA00004123"/>
    </source>
</evidence>
<evidence type="ECO:0000256" key="4">
    <source>
        <dbReference type="ARBA" id="ARBA00022833"/>
    </source>
</evidence>